<sequence length="197" mass="22493">MGILIIGMSAYLIYNLIPESKSDISFITEENTEKAPPFELDNIDGSTVSLEETDGKVRLVYFYFSTCVDVCPPTTYLLSQVQERLKEEDIFGNETAIFSITFDPERDTRERLIEFSSGYDPDPSGWYFLRGEEQYSRDLATEYGISVMELEGGDFGHTNFYILIDKKGNIKKYLPIKDDLSVEENVDYIVDHIAALL</sequence>
<proteinExistence type="inferred from homology"/>
<dbReference type="PANTHER" id="PTHR12151">
    <property type="entry name" value="ELECTRON TRANSPORT PROTIN SCO1/SENC FAMILY MEMBER"/>
    <property type="match status" value="1"/>
</dbReference>
<dbReference type="Pfam" id="PF02630">
    <property type="entry name" value="SCO1-SenC"/>
    <property type="match status" value="1"/>
</dbReference>
<keyword evidence="7" id="KW-1185">Reference proteome</keyword>
<accession>A0A6N9Q155</accession>
<evidence type="ECO:0000313" key="6">
    <source>
        <dbReference type="EMBL" id="NBI28902.1"/>
    </source>
</evidence>
<dbReference type="PROSITE" id="PS51352">
    <property type="entry name" value="THIOREDOXIN_2"/>
    <property type="match status" value="1"/>
</dbReference>
<evidence type="ECO:0000256" key="1">
    <source>
        <dbReference type="ARBA" id="ARBA00010996"/>
    </source>
</evidence>
<comment type="similarity">
    <text evidence="1">Belongs to the SCO1/2 family.</text>
</comment>
<evidence type="ECO:0000256" key="4">
    <source>
        <dbReference type="PIRSR" id="PIRSR603782-2"/>
    </source>
</evidence>
<organism evidence="6 7">
    <name type="scientific">Chengkuizengella marina</name>
    <dbReference type="NCBI Taxonomy" id="2507566"/>
    <lineage>
        <taxon>Bacteria</taxon>
        <taxon>Bacillati</taxon>
        <taxon>Bacillota</taxon>
        <taxon>Bacilli</taxon>
        <taxon>Bacillales</taxon>
        <taxon>Paenibacillaceae</taxon>
        <taxon>Chengkuizengella</taxon>
    </lineage>
</organism>
<evidence type="ECO:0000256" key="2">
    <source>
        <dbReference type="ARBA" id="ARBA00023008"/>
    </source>
</evidence>
<dbReference type="InterPro" id="IPR013766">
    <property type="entry name" value="Thioredoxin_domain"/>
</dbReference>
<dbReference type="Gene3D" id="3.40.30.10">
    <property type="entry name" value="Glutaredoxin"/>
    <property type="match status" value="1"/>
</dbReference>
<dbReference type="GO" id="GO:0046872">
    <property type="term" value="F:metal ion binding"/>
    <property type="evidence" value="ECO:0007669"/>
    <property type="project" value="UniProtKB-KW"/>
</dbReference>
<keyword evidence="4" id="KW-1015">Disulfide bond</keyword>
<dbReference type="Proteomes" id="UP000448943">
    <property type="component" value="Unassembled WGS sequence"/>
</dbReference>
<dbReference type="PANTHER" id="PTHR12151:SF25">
    <property type="entry name" value="LINALOOL DEHYDRATASE_ISOMERASE DOMAIN-CONTAINING PROTEIN"/>
    <property type="match status" value="1"/>
</dbReference>
<comment type="caution">
    <text evidence="6">The sequence shown here is derived from an EMBL/GenBank/DDBJ whole genome shotgun (WGS) entry which is preliminary data.</text>
</comment>
<feature type="binding site" evidence="3">
    <location>
        <position position="157"/>
    </location>
    <ligand>
        <name>Cu cation</name>
        <dbReference type="ChEBI" id="CHEBI:23378"/>
    </ligand>
</feature>
<dbReference type="SUPFAM" id="SSF52833">
    <property type="entry name" value="Thioredoxin-like"/>
    <property type="match status" value="1"/>
</dbReference>
<dbReference type="EMBL" id="SIJB01000018">
    <property type="protein sequence ID" value="NBI28902.1"/>
    <property type="molecule type" value="Genomic_DNA"/>
</dbReference>
<dbReference type="InterPro" id="IPR036249">
    <property type="entry name" value="Thioredoxin-like_sf"/>
</dbReference>
<keyword evidence="3" id="KW-0479">Metal-binding</keyword>
<feature type="binding site" evidence="3">
    <location>
        <position position="71"/>
    </location>
    <ligand>
        <name>Cu cation</name>
        <dbReference type="ChEBI" id="CHEBI:23378"/>
    </ligand>
</feature>
<protein>
    <submittedName>
        <fullName evidence="6">SCO family protein</fullName>
    </submittedName>
</protein>
<feature type="binding site" evidence="3">
    <location>
        <position position="67"/>
    </location>
    <ligand>
        <name>Cu cation</name>
        <dbReference type="ChEBI" id="CHEBI:23378"/>
    </ligand>
</feature>
<evidence type="ECO:0000259" key="5">
    <source>
        <dbReference type="PROSITE" id="PS51352"/>
    </source>
</evidence>
<gene>
    <name evidence="6" type="ORF">ERL59_08015</name>
</gene>
<dbReference type="OrthoDB" id="9811998at2"/>
<feature type="disulfide bond" description="Redox-active" evidence="4">
    <location>
        <begin position="67"/>
        <end position="71"/>
    </location>
</feature>
<evidence type="ECO:0000256" key="3">
    <source>
        <dbReference type="PIRSR" id="PIRSR603782-1"/>
    </source>
</evidence>
<reference evidence="6 7" key="1">
    <citation type="submission" date="2019-01" db="EMBL/GenBank/DDBJ databases">
        <title>Chengkuizengella sp. nov., isolated from deep-sea sediment of East Pacific Ocean.</title>
        <authorList>
            <person name="Yang J."/>
            <person name="Lai Q."/>
            <person name="Shao Z."/>
        </authorList>
    </citation>
    <scope>NUCLEOTIDE SEQUENCE [LARGE SCALE GENOMIC DNA]</scope>
    <source>
        <strain evidence="6 7">YPA3-1-1</strain>
    </source>
</reference>
<feature type="domain" description="Thioredoxin" evidence="5">
    <location>
        <begin position="29"/>
        <end position="197"/>
    </location>
</feature>
<evidence type="ECO:0000313" key="7">
    <source>
        <dbReference type="Proteomes" id="UP000448943"/>
    </source>
</evidence>
<dbReference type="AlphaFoldDB" id="A0A6N9Q155"/>
<dbReference type="InterPro" id="IPR003782">
    <property type="entry name" value="SCO1/SenC"/>
</dbReference>
<dbReference type="CDD" id="cd02968">
    <property type="entry name" value="SCO"/>
    <property type="match status" value="1"/>
</dbReference>
<keyword evidence="2 3" id="KW-0186">Copper</keyword>
<name>A0A6N9Q155_9BACL</name>